<sequence length="66" mass="7794">MKMCGMSVLNNQGFQKKLEMNLNPIDENENFKGEDFEELMAQGKEILNYYSCCFDTRLYIAIRNQM</sequence>
<dbReference type="HOGENOM" id="CLU_2823936_0_0_3"/>
<accession>B7KHU3</accession>
<dbReference type="AlphaFoldDB" id="B7KHU3"/>
<keyword evidence="2" id="KW-1185">Reference proteome</keyword>
<dbReference type="Proteomes" id="UP000002384">
    <property type="component" value="Chromosome"/>
</dbReference>
<reference evidence="2" key="1">
    <citation type="journal article" date="2011" name="MBio">
        <title>Novel metabolic attributes of the genus Cyanothece, comprising a group of unicellular nitrogen-fixing Cyanobacteria.</title>
        <authorList>
            <person name="Bandyopadhyay A."/>
            <person name="Elvitigala T."/>
            <person name="Welsh E."/>
            <person name="Stockel J."/>
            <person name="Liberton M."/>
            <person name="Min H."/>
            <person name="Sherman L.A."/>
            <person name="Pakrasi H.B."/>
        </authorList>
    </citation>
    <scope>NUCLEOTIDE SEQUENCE [LARGE SCALE GENOMIC DNA]</scope>
    <source>
        <strain evidence="2">PCC 7424</strain>
    </source>
</reference>
<protein>
    <submittedName>
        <fullName evidence="1">Uncharacterized protein</fullName>
    </submittedName>
</protein>
<dbReference type="EMBL" id="CP001291">
    <property type="protein sequence ID" value="ACK72040.1"/>
    <property type="molecule type" value="Genomic_DNA"/>
</dbReference>
<name>B7KHU3_GLOC7</name>
<evidence type="ECO:0000313" key="1">
    <source>
        <dbReference type="EMBL" id="ACK72040.1"/>
    </source>
</evidence>
<evidence type="ECO:0000313" key="2">
    <source>
        <dbReference type="Proteomes" id="UP000002384"/>
    </source>
</evidence>
<dbReference type="KEGG" id="cyc:PCC7424_3657"/>
<gene>
    <name evidence="1" type="ordered locus">PCC7424_3657</name>
</gene>
<organism evidence="1 2">
    <name type="scientific">Gloeothece citriformis (strain PCC 7424)</name>
    <name type="common">Cyanothece sp. (strain PCC 7424)</name>
    <dbReference type="NCBI Taxonomy" id="65393"/>
    <lineage>
        <taxon>Bacteria</taxon>
        <taxon>Bacillati</taxon>
        <taxon>Cyanobacteriota</taxon>
        <taxon>Cyanophyceae</taxon>
        <taxon>Oscillatoriophycideae</taxon>
        <taxon>Chroococcales</taxon>
        <taxon>Aphanothecaceae</taxon>
        <taxon>Gloeothece</taxon>
        <taxon>Gloeothece citriformis</taxon>
    </lineage>
</organism>
<proteinExistence type="predicted"/>